<comment type="subunit">
    <text evidence="15">Homotetramer.</text>
</comment>
<dbReference type="GO" id="GO:0003872">
    <property type="term" value="F:6-phosphofructokinase activity"/>
    <property type="evidence" value="ECO:0007669"/>
    <property type="project" value="UniProtKB-EC"/>
</dbReference>
<accession>A0ABV4YPS8</accession>
<feature type="active site" description="Proton acceptor" evidence="15">
    <location>
        <position position="127"/>
    </location>
</feature>
<evidence type="ECO:0000256" key="14">
    <source>
        <dbReference type="ARBA" id="ARBA00048070"/>
    </source>
</evidence>
<evidence type="ECO:0000256" key="6">
    <source>
        <dbReference type="ARBA" id="ARBA00022533"/>
    </source>
</evidence>
<dbReference type="RefSeq" id="WP_306075566.1">
    <property type="nucleotide sequence ID" value="NZ_JAROBZ020000001.1"/>
</dbReference>
<evidence type="ECO:0000256" key="2">
    <source>
        <dbReference type="ARBA" id="ARBA00002659"/>
    </source>
</evidence>
<dbReference type="InterPro" id="IPR000023">
    <property type="entry name" value="Phosphofructokinase_dom"/>
</dbReference>
<dbReference type="NCBIfam" id="NF002872">
    <property type="entry name" value="PRK03202.1"/>
    <property type="match status" value="1"/>
</dbReference>
<dbReference type="Gene3D" id="3.40.50.450">
    <property type="match status" value="1"/>
</dbReference>
<comment type="cofactor">
    <cofactor evidence="1 15">
        <name>Mg(2+)</name>
        <dbReference type="ChEBI" id="CHEBI:18420"/>
    </cofactor>
</comment>
<comment type="activity regulation">
    <text evidence="15">Allosterically activated by ADP and other diphosphonucleosides, and allosterically inhibited by phosphoenolpyruvate.</text>
</comment>
<proteinExistence type="inferred from homology"/>
<evidence type="ECO:0000256" key="4">
    <source>
        <dbReference type="ARBA" id="ARBA00004679"/>
    </source>
</evidence>
<comment type="similarity">
    <text evidence="15">Belongs to the phosphofructokinase type A (PFKA) family. ATP-dependent PFK group I subfamily. Prokaryotic clade 'B1' sub-subfamily.</text>
</comment>
<comment type="subcellular location">
    <subcellularLocation>
        <location evidence="3 15">Cytoplasm</location>
    </subcellularLocation>
</comment>
<comment type="caution">
    <text evidence="17">The sequence shown here is derived from an EMBL/GenBank/DDBJ whole genome shotgun (WGS) entry which is preliminary data.</text>
</comment>
<feature type="domain" description="Phosphofructokinase" evidence="16">
    <location>
        <begin position="3"/>
        <end position="275"/>
    </location>
</feature>
<comment type="catalytic activity">
    <reaction evidence="14 15">
        <text>beta-D-fructose 6-phosphate + ATP = beta-D-fructose 1,6-bisphosphate + ADP + H(+)</text>
        <dbReference type="Rhea" id="RHEA:16109"/>
        <dbReference type="ChEBI" id="CHEBI:15378"/>
        <dbReference type="ChEBI" id="CHEBI:30616"/>
        <dbReference type="ChEBI" id="CHEBI:32966"/>
        <dbReference type="ChEBI" id="CHEBI:57634"/>
        <dbReference type="ChEBI" id="CHEBI:456216"/>
        <dbReference type="EC" id="2.7.1.11"/>
    </reaction>
</comment>
<keyword evidence="10 15" id="KW-0418">Kinase</keyword>
<dbReference type="Pfam" id="PF00365">
    <property type="entry name" value="PFK"/>
    <property type="match status" value="1"/>
</dbReference>
<dbReference type="PANTHER" id="PTHR13697:SF4">
    <property type="entry name" value="ATP-DEPENDENT 6-PHOSPHOFRUCTOKINASE"/>
    <property type="match status" value="1"/>
</dbReference>
<evidence type="ECO:0000256" key="5">
    <source>
        <dbReference type="ARBA" id="ARBA00022490"/>
    </source>
</evidence>
<feature type="binding site" description="in other chain" evidence="15">
    <location>
        <position position="154"/>
    </location>
    <ligand>
        <name>ADP</name>
        <dbReference type="ChEBI" id="CHEBI:456216"/>
        <note>allosteric activator; ligand shared between dimeric partners</note>
    </ligand>
</feature>
<evidence type="ECO:0000256" key="13">
    <source>
        <dbReference type="ARBA" id="ARBA00023152"/>
    </source>
</evidence>
<keyword evidence="18" id="KW-1185">Reference proteome</keyword>
<keyword evidence="9 15" id="KW-0547">Nucleotide-binding</keyword>
<evidence type="ECO:0000256" key="1">
    <source>
        <dbReference type="ARBA" id="ARBA00001946"/>
    </source>
</evidence>
<evidence type="ECO:0000256" key="12">
    <source>
        <dbReference type="ARBA" id="ARBA00022842"/>
    </source>
</evidence>
<keyword evidence="11 15" id="KW-0067">ATP-binding</keyword>
<dbReference type="EMBL" id="JAROBZ020000001">
    <property type="protein sequence ID" value="MFB3166723.1"/>
    <property type="molecule type" value="Genomic_DNA"/>
</dbReference>
<keyword evidence="13 15" id="KW-0324">Glycolysis</keyword>
<comment type="pathway">
    <text evidence="4 15">Carbohydrate degradation; glycolysis; D-glyceraldehyde 3-phosphate and glycerone phosphate from D-glucose: step 3/4.</text>
</comment>
<organism evidence="17 18">
    <name type="scientific">Neobacillus driksii</name>
    <dbReference type="NCBI Taxonomy" id="3035913"/>
    <lineage>
        <taxon>Bacteria</taxon>
        <taxon>Bacillati</taxon>
        <taxon>Bacillota</taxon>
        <taxon>Bacilli</taxon>
        <taxon>Bacillales</taxon>
        <taxon>Bacillaceae</taxon>
        <taxon>Neobacillus</taxon>
    </lineage>
</organism>
<reference evidence="17 18" key="1">
    <citation type="submission" date="2024-05" db="EMBL/GenBank/DDBJ databases">
        <authorList>
            <person name="Venkateswaran K."/>
        </authorList>
    </citation>
    <scope>NUCLEOTIDE SEQUENCE [LARGE SCALE GENOMIC DNA]</scope>
    <source>
        <strain evidence="17 18">179-C4-2-HS</strain>
    </source>
</reference>
<evidence type="ECO:0000256" key="7">
    <source>
        <dbReference type="ARBA" id="ARBA00022679"/>
    </source>
</evidence>
<keyword evidence="8 15" id="KW-0479">Metal-binding</keyword>
<dbReference type="PANTHER" id="PTHR13697">
    <property type="entry name" value="PHOSPHOFRUCTOKINASE"/>
    <property type="match status" value="1"/>
</dbReference>
<evidence type="ECO:0000256" key="8">
    <source>
        <dbReference type="ARBA" id="ARBA00022723"/>
    </source>
</evidence>
<keyword evidence="5 15" id="KW-0963">Cytoplasm</keyword>
<keyword evidence="12 15" id="KW-0460">Magnesium</keyword>
<dbReference type="InterPro" id="IPR035966">
    <property type="entry name" value="PKF_sf"/>
</dbReference>
<feature type="binding site" evidence="15">
    <location>
        <begin position="72"/>
        <end position="73"/>
    </location>
    <ligand>
        <name>ATP</name>
        <dbReference type="ChEBI" id="CHEBI:30616"/>
    </ligand>
</feature>
<dbReference type="InterPro" id="IPR012003">
    <property type="entry name" value="ATP_PFK_prok-type"/>
</dbReference>
<keyword evidence="6 15" id="KW-0021">Allosteric enzyme</keyword>
<feature type="binding site" evidence="15">
    <location>
        <position position="11"/>
    </location>
    <ligand>
        <name>ATP</name>
        <dbReference type="ChEBI" id="CHEBI:30616"/>
    </ligand>
</feature>
<feature type="binding site" description="in other chain" evidence="15">
    <location>
        <position position="211"/>
    </location>
    <ligand>
        <name>ADP</name>
        <dbReference type="ChEBI" id="CHEBI:456216"/>
        <note>allosteric activator; ligand shared between dimeric partners</note>
    </ligand>
</feature>
<gene>
    <name evidence="15 17" type="primary">pfkA</name>
    <name evidence="17" type="ORF">P5G62_006340</name>
</gene>
<evidence type="ECO:0000313" key="18">
    <source>
        <dbReference type="Proteomes" id="UP001241748"/>
    </source>
</evidence>
<evidence type="ECO:0000313" key="17">
    <source>
        <dbReference type="EMBL" id="MFB3166723.1"/>
    </source>
</evidence>
<dbReference type="SUPFAM" id="SSF53784">
    <property type="entry name" value="Phosphofructokinase"/>
    <property type="match status" value="1"/>
</dbReference>
<evidence type="ECO:0000256" key="15">
    <source>
        <dbReference type="HAMAP-Rule" id="MF_00339"/>
    </source>
</evidence>
<dbReference type="InterPro" id="IPR022953">
    <property type="entry name" value="ATP_PFK"/>
</dbReference>
<keyword evidence="7 15" id="KW-0808">Transferase</keyword>
<feature type="binding site" evidence="15">
    <location>
        <begin position="102"/>
        <end position="105"/>
    </location>
    <ligand>
        <name>ATP</name>
        <dbReference type="ChEBI" id="CHEBI:30616"/>
    </ligand>
</feature>
<evidence type="ECO:0000259" key="16">
    <source>
        <dbReference type="Pfam" id="PF00365"/>
    </source>
</evidence>
<protein>
    <recommendedName>
        <fullName evidence="15">ATP-dependent 6-phosphofructokinase</fullName>
        <shortName evidence="15">ATP-PFK</shortName>
        <shortName evidence="15">Phosphofructokinase</shortName>
        <ecNumber evidence="15">2.7.1.11</ecNumber>
    </recommendedName>
    <alternativeName>
        <fullName evidence="15">Phosphohexokinase</fullName>
    </alternativeName>
</protein>
<feature type="binding site" description="in other chain" evidence="15">
    <location>
        <begin position="125"/>
        <end position="127"/>
    </location>
    <ligand>
        <name>substrate</name>
        <note>ligand shared between dimeric partners</note>
    </ligand>
</feature>
<evidence type="ECO:0000256" key="3">
    <source>
        <dbReference type="ARBA" id="ARBA00004496"/>
    </source>
</evidence>
<feature type="binding site" evidence="15">
    <location>
        <position position="103"/>
    </location>
    <ligand>
        <name>Mg(2+)</name>
        <dbReference type="ChEBI" id="CHEBI:18420"/>
        <note>catalytic</note>
    </ligand>
</feature>
<dbReference type="InterPro" id="IPR012828">
    <property type="entry name" value="PFKA_ATP_prok"/>
</dbReference>
<feature type="binding site" description="in other chain" evidence="15">
    <location>
        <position position="222"/>
    </location>
    <ligand>
        <name>substrate</name>
        <note>ligand shared between dimeric partners</note>
    </ligand>
</feature>
<evidence type="ECO:0000256" key="10">
    <source>
        <dbReference type="ARBA" id="ARBA00022777"/>
    </source>
</evidence>
<feature type="binding site" description="in other chain" evidence="15">
    <location>
        <begin position="169"/>
        <end position="171"/>
    </location>
    <ligand>
        <name>substrate</name>
        <note>ligand shared between dimeric partners</note>
    </ligand>
</feature>
<feature type="binding site" evidence="15">
    <location>
        <position position="243"/>
    </location>
    <ligand>
        <name>substrate</name>
        <note>ligand shared between dimeric partners</note>
    </ligand>
</feature>
<evidence type="ECO:0000256" key="9">
    <source>
        <dbReference type="ARBA" id="ARBA00022741"/>
    </source>
</evidence>
<sequence length="319" mass="34240">MRRIAVLTSGGDSPGMNAAIRAAVLRGIDKGLEVFGVYNGYEGLLEGNIVPMKRKNVGGIIQRGGTILRTSRSDRFKLEESQFEAIRKLKDLDIEGLVVIGGDGSFKGAMKLCEKGLPVVGIPGTIDNDISGTDYSIGFNTAVSTVLDAIDKIRDTAYSHEKTSIIEVMGRGAGDIALWAGLCTGAASIIIPEAAYQIKDVITRIQAARERGDKDCIIIVAEGVCSAEEIKKELQEQIQLETRVVVLGFLQRGGTPNAYDRMIGSQMGAKAVDLLLDGNHGSMLCVKDGKITYSPFEEAAKEVHEIDMSLYQLALSLSS</sequence>
<dbReference type="Proteomes" id="UP001241748">
    <property type="component" value="Unassembled WGS sequence"/>
</dbReference>
<comment type="caution">
    <text evidence="15">Lacks conserved residue(s) required for the propagation of feature annotation.</text>
</comment>
<name>A0ABV4YPS8_9BACI</name>
<dbReference type="HAMAP" id="MF_00339">
    <property type="entry name" value="Phosphofructokinase_I_B1"/>
    <property type="match status" value="1"/>
</dbReference>
<dbReference type="PRINTS" id="PR00476">
    <property type="entry name" value="PHFRCTKINASE"/>
</dbReference>
<dbReference type="NCBIfam" id="TIGR02482">
    <property type="entry name" value="PFKA_ATP"/>
    <property type="match status" value="1"/>
</dbReference>
<comment type="function">
    <text evidence="2 15">Catalyzes the phosphorylation of D-fructose 6-phosphate to fructose 1,6-bisphosphate by ATP, the first committing step of glycolysis.</text>
</comment>
<dbReference type="PIRSF" id="PIRSF000532">
    <property type="entry name" value="ATP_PFK_prok"/>
    <property type="match status" value="1"/>
</dbReference>
<evidence type="ECO:0000256" key="11">
    <source>
        <dbReference type="ARBA" id="ARBA00022840"/>
    </source>
</evidence>
<dbReference type="EC" id="2.7.1.11" evidence="15"/>
<dbReference type="Gene3D" id="3.40.50.460">
    <property type="entry name" value="Phosphofructokinase domain"/>
    <property type="match status" value="1"/>
</dbReference>